<comment type="caution">
    <text evidence="1">The sequence shown here is derived from an EMBL/GenBank/DDBJ whole genome shotgun (WGS) entry which is preliminary data.</text>
</comment>
<sequence length="123" mass="14257">MLQRVTLVIQPLGKRFKLWCFEAKGVQRDLVHFPLNVGLNLYNLLLRHPLQRGRHRFVGDVHILRGIVLSTKASSNKRWSRELKSEREESEVVDGEDEGLADEEIRKGWVLVTLLGRGNLEFQ</sequence>
<gene>
    <name evidence="1" type="ORF">D0Y65_054767</name>
</gene>
<protein>
    <submittedName>
        <fullName evidence="1">Uncharacterized protein</fullName>
    </submittedName>
</protein>
<dbReference type="EMBL" id="QZWG01000020">
    <property type="protein sequence ID" value="RZB45070.1"/>
    <property type="molecule type" value="Genomic_DNA"/>
</dbReference>
<keyword evidence="2" id="KW-1185">Reference proteome</keyword>
<evidence type="ECO:0000313" key="1">
    <source>
        <dbReference type="EMBL" id="RZB45070.1"/>
    </source>
</evidence>
<organism evidence="1 2">
    <name type="scientific">Glycine soja</name>
    <name type="common">Wild soybean</name>
    <dbReference type="NCBI Taxonomy" id="3848"/>
    <lineage>
        <taxon>Eukaryota</taxon>
        <taxon>Viridiplantae</taxon>
        <taxon>Streptophyta</taxon>
        <taxon>Embryophyta</taxon>
        <taxon>Tracheophyta</taxon>
        <taxon>Spermatophyta</taxon>
        <taxon>Magnoliopsida</taxon>
        <taxon>eudicotyledons</taxon>
        <taxon>Gunneridae</taxon>
        <taxon>Pentapetalae</taxon>
        <taxon>rosids</taxon>
        <taxon>fabids</taxon>
        <taxon>Fabales</taxon>
        <taxon>Fabaceae</taxon>
        <taxon>Papilionoideae</taxon>
        <taxon>50 kb inversion clade</taxon>
        <taxon>NPAAA clade</taxon>
        <taxon>indigoferoid/millettioid clade</taxon>
        <taxon>Phaseoleae</taxon>
        <taxon>Glycine</taxon>
        <taxon>Glycine subgen. Soja</taxon>
    </lineage>
</organism>
<accession>A0A445F8E6</accession>
<dbReference type="AlphaFoldDB" id="A0A445F8E6"/>
<dbReference type="Proteomes" id="UP000289340">
    <property type="component" value="Chromosome 20"/>
</dbReference>
<proteinExistence type="predicted"/>
<evidence type="ECO:0000313" key="2">
    <source>
        <dbReference type="Proteomes" id="UP000289340"/>
    </source>
</evidence>
<reference evidence="1 2" key="1">
    <citation type="submission" date="2018-09" db="EMBL/GenBank/DDBJ databases">
        <title>A high-quality reference genome of wild soybean provides a powerful tool to mine soybean genomes.</title>
        <authorList>
            <person name="Xie M."/>
            <person name="Chung C.Y.L."/>
            <person name="Li M.-W."/>
            <person name="Wong F.-L."/>
            <person name="Chan T.-F."/>
            <person name="Lam H.-M."/>
        </authorList>
    </citation>
    <scope>NUCLEOTIDE SEQUENCE [LARGE SCALE GENOMIC DNA]</scope>
    <source>
        <strain evidence="2">cv. W05</strain>
        <tissue evidence="1">Hypocotyl of etiolated seedlings</tissue>
    </source>
</reference>
<name>A0A445F8E6_GLYSO</name>